<organism evidence="2 3">
    <name type="scientific">Segatella maculosa OT 289</name>
    <dbReference type="NCBI Taxonomy" id="999422"/>
    <lineage>
        <taxon>Bacteria</taxon>
        <taxon>Pseudomonadati</taxon>
        <taxon>Bacteroidota</taxon>
        <taxon>Bacteroidia</taxon>
        <taxon>Bacteroidales</taxon>
        <taxon>Prevotellaceae</taxon>
        <taxon>Segatella</taxon>
    </lineage>
</organism>
<accession>H1HK53</accession>
<dbReference type="AlphaFoldDB" id="H1HK53"/>
<evidence type="ECO:0000256" key="1">
    <source>
        <dbReference type="SAM" id="SignalP"/>
    </source>
</evidence>
<sequence length="415" mass="46854">MERKSFSNSRSKRAGSWLVCAMFALPMAVHAQSIDLVVSNPTPVQRVQVVEVDAKKVYQRLGRAYGSPLIVRNVFKQQVVYQLTADSLLLVEAAVSPQRKAVFHITCGMPRAFQSAVDGRLYPWRVDDFAWENDRCAYRAYGPALQQTGEKAFGFDVWLKSVPGLVVAERYAKVYEANQEEKRLRSLGKQQEADSISLNNSLHRDHGNGLDCYKVGPTLGCGAPALMIGDSIVMPYCFKEYHVRDNGPLRFSAEFIYLPVNVNGENGLIEHRLITLDKGSSFNRITVWYENLRHRQKFCAGFVVHDAGKETVRLGNDYVQYADPTDNPDGHNLQIYVGVLFPNVKSRPRMLQNTRLCKGVSGHAVCETTINPHEKITYYFGAGWPGSGIRDQKAWQHEIEYFCSTLKEPLKINLK</sequence>
<dbReference type="HOGENOM" id="CLU_696291_0_0_10"/>
<feature type="chain" id="PRO_5003549842" description="DUF4861 domain-containing protein" evidence="1">
    <location>
        <begin position="32"/>
        <end position="415"/>
    </location>
</feature>
<comment type="caution">
    <text evidence="2">The sequence shown here is derived from an EMBL/GenBank/DDBJ whole genome shotgun (WGS) entry which is preliminary data.</text>
</comment>
<feature type="signal peptide" evidence="1">
    <location>
        <begin position="1"/>
        <end position="31"/>
    </location>
</feature>
<gene>
    <name evidence="2" type="ORF">HMPREF9944_00547</name>
</gene>
<dbReference type="STRING" id="999422.HMPREF9944_00547"/>
<evidence type="ECO:0008006" key="4">
    <source>
        <dbReference type="Google" id="ProtNLM"/>
    </source>
</evidence>
<protein>
    <recommendedName>
        <fullName evidence="4">DUF4861 domain-containing protein</fullName>
    </recommendedName>
</protein>
<dbReference type="RefSeq" id="WP_008564277.1">
    <property type="nucleotide sequence ID" value="NZ_JH594501.1"/>
</dbReference>
<dbReference type="PATRIC" id="fig|999422.3.peg.550"/>
<evidence type="ECO:0000313" key="2">
    <source>
        <dbReference type="EMBL" id="EHO72954.1"/>
    </source>
</evidence>
<evidence type="ECO:0000313" key="3">
    <source>
        <dbReference type="Proteomes" id="UP000003167"/>
    </source>
</evidence>
<dbReference type="OrthoDB" id="9800230at2"/>
<dbReference type="EMBL" id="AGEK01000016">
    <property type="protein sequence ID" value="EHO72954.1"/>
    <property type="molecule type" value="Genomic_DNA"/>
</dbReference>
<name>H1HK53_9BACT</name>
<reference evidence="2 3" key="1">
    <citation type="submission" date="2011-12" db="EMBL/GenBank/DDBJ databases">
        <title>The Genome Sequence of Prevotella maculosa OT 289.</title>
        <authorList>
            <consortium name="The Broad Institute Genome Sequencing Platform"/>
            <person name="Earl A."/>
            <person name="Ward D."/>
            <person name="Feldgarden M."/>
            <person name="Gevers D."/>
            <person name="Izard J."/>
            <person name="Blanton J.M."/>
            <person name="Mathney J."/>
            <person name="Tanner A.C."/>
            <person name="Dewhirst F.E."/>
            <person name="Young S.K."/>
            <person name="Zeng Q."/>
            <person name="Gargeya S."/>
            <person name="Fitzgerald M."/>
            <person name="Haas B."/>
            <person name="Abouelleil A."/>
            <person name="Alvarado L."/>
            <person name="Arachchi H.M."/>
            <person name="Berlin A."/>
            <person name="Chapman S.B."/>
            <person name="Gearin G."/>
            <person name="Goldberg J."/>
            <person name="Griggs A."/>
            <person name="Gujja S."/>
            <person name="Hansen M."/>
            <person name="Heiman D."/>
            <person name="Howarth C."/>
            <person name="Larimer J."/>
            <person name="Lui A."/>
            <person name="MacDonald P.J.P."/>
            <person name="McCowen C."/>
            <person name="Montmayeur A."/>
            <person name="Murphy C."/>
            <person name="Neiman D."/>
            <person name="Pearson M."/>
            <person name="Priest M."/>
            <person name="Roberts A."/>
            <person name="Saif S."/>
            <person name="Shea T."/>
            <person name="Sisk P."/>
            <person name="Stolte C."/>
            <person name="Sykes S."/>
            <person name="Wortman J."/>
            <person name="Nusbaum C."/>
            <person name="Birren B."/>
        </authorList>
    </citation>
    <scope>NUCLEOTIDE SEQUENCE [LARGE SCALE GENOMIC DNA]</scope>
    <source>
        <strain evidence="2 3">OT 289</strain>
    </source>
</reference>
<proteinExistence type="predicted"/>
<dbReference type="Pfam" id="PF16153">
    <property type="entry name" value="DUF4861"/>
    <property type="match status" value="1"/>
</dbReference>
<dbReference type="Proteomes" id="UP000003167">
    <property type="component" value="Unassembled WGS sequence"/>
</dbReference>
<keyword evidence="3" id="KW-1185">Reference proteome</keyword>
<dbReference type="InterPro" id="IPR032342">
    <property type="entry name" value="DUF4861"/>
</dbReference>
<keyword evidence="1" id="KW-0732">Signal</keyword>